<reference evidence="2" key="1">
    <citation type="submission" date="2017-06" db="EMBL/GenBank/DDBJ databases">
        <authorList>
            <person name="Kim H.J."/>
            <person name="Triplett B.A."/>
        </authorList>
    </citation>
    <scope>NUCLEOTIDE SEQUENCE [LARGE SCALE GENOMIC DNA]</scope>
</reference>
<dbReference type="Proteomes" id="UP000225633">
    <property type="component" value="Segment"/>
</dbReference>
<proteinExistence type="predicted"/>
<evidence type="ECO:0000313" key="2">
    <source>
        <dbReference type="Proteomes" id="UP000225633"/>
    </source>
</evidence>
<evidence type="ECO:0000313" key="1">
    <source>
        <dbReference type="EMBL" id="ASN73188.1"/>
    </source>
</evidence>
<organism evidence="1 2">
    <name type="scientific">Streptomyces phage Warpy</name>
    <dbReference type="NCBI Taxonomy" id="2015805"/>
    <lineage>
        <taxon>Viruses</taxon>
        <taxon>Duplodnaviria</taxon>
        <taxon>Heunggongvirae</taxon>
        <taxon>Uroviricota</taxon>
        <taxon>Caudoviricetes</taxon>
        <taxon>Stanwilliamsviridae</taxon>
        <taxon>Boydwoodruffvirinae</taxon>
        <taxon>Samistivirus</taxon>
        <taxon>Samistivirus jay2jay</taxon>
    </lineage>
</organism>
<accession>A0A221SB27</accession>
<name>A0A221SB27_9CAUD</name>
<gene>
    <name evidence="1" type="ORF">SEA_WARPY_123</name>
</gene>
<sequence>MKWYRVVLQSWRGNYRSAYHGDQHGTSLADAKRRVELSFQRNGWLDDEVTKFSIELEFDEKRTKHFDNNDLWGPYI</sequence>
<protein>
    <submittedName>
        <fullName evidence="1">Uncharacterized protein</fullName>
    </submittedName>
</protein>
<dbReference type="EMBL" id="MF358541">
    <property type="protein sequence ID" value="ASN73188.1"/>
    <property type="molecule type" value="Genomic_DNA"/>
</dbReference>